<keyword evidence="2" id="KW-1185">Reference proteome</keyword>
<proteinExistence type="predicted"/>
<name>A0AC60PFQ8_IXOPE</name>
<comment type="caution">
    <text evidence="1">The sequence shown here is derived from an EMBL/GenBank/DDBJ whole genome shotgun (WGS) entry which is preliminary data.</text>
</comment>
<protein>
    <submittedName>
        <fullName evidence="1">Uncharacterized protein</fullName>
    </submittedName>
</protein>
<dbReference type="Proteomes" id="UP000805193">
    <property type="component" value="Unassembled WGS sequence"/>
</dbReference>
<evidence type="ECO:0000313" key="1">
    <source>
        <dbReference type="EMBL" id="KAG0418536.1"/>
    </source>
</evidence>
<accession>A0AC60PFQ8</accession>
<evidence type="ECO:0000313" key="2">
    <source>
        <dbReference type="Proteomes" id="UP000805193"/>
    </source>
</evidence>
<sequence>MLGGHGVSQSNEEESDDEENRGRRKRGLRRSRRRRRGKTQSISKRRIRQARVKQAKQKMKKAHHLAWREARPGPRFCLAMEPENSEAATPSRRPPPCPRATRAAARMPYAVEGETITPAVLSEEGWSIISGKYERARQTRIRKKEERLCLTQPEAGSTTPGPAQQTGKSSLVTNYNKPSTRRRRPPLLRLPEDDRKVVVRSSNLNLRMTTPGQLLKAICEQLNLPPQEIFAKDRLRINPYNNTFTISTPVKERADAYRSLPGFAMNNQEYPVTAYFPTPEQSVRVVISGALGNETPDEILHYCITENLELPIVNARRMGRSRAAVITFEGTKPPKEMIFQAGLFTCHPFKERVETCLNCRRVGHRADVCYRPKSQRCHRCGEEHPPPEEGEPPNCEAKCIICERPHVTGSRNCKHRFVEKRKKLQAKGPPTGDRYSQLSSEDDNPGRRSRSRTPSSRRRSSESRSRDRSISYPPLDDRGRNSSRSKSNERKKPPSSRGSSTTQNADKQVSWASRVSQANAGKREFLEQTRKLKEENAALRRRLDELKKLVNTGPNSTPLNTPAAARSAPPTPTQIATNNAMDADANRGTLKRQASTDLDANAEASPDCEPQPKLKTTVTSQAPMRKDERFDQLEKDNQETKDSLRLVGETLQQILQRLTALDRLAALEATEIKVWQWNCRGYKNKRGNLQLYIQQLSEKPDVISLQEASYPIKLTGYTPFIPLNTDPKKPIAVTATFVQRNIAAIQHEIEDTKVQHTLVEIPPRKKGDGNVYILNVYSSPKDRTKATSDIIRKAVKLAGKSQLVVVGDFNAHHPAWGYRKAHIKGTALWQSIQDVGMTTLNDVKEPTWIGNSVSTDTAPDLALSKNINSAIWTNTGLMLGSDHYIVETTFQTAPFKHPPLKTRLTNWDNFRKIRDKTAPKEIGNLNDVDPRPERRQDLIKELKDRYLNTTESTDPLPWYESEPNPELDQEFSTAEVWQAMSQLKTTSAAGPDDVTNKMLRNLDLTSVMALTDLINKYWQDANRRRGVKENDLCRLVQAFVISRMTYALTYLQLYNAEKLKIEGLIRQAYKAALGLPINTSTDKLLQLCLNNTLDELTEAHRRMQELRLARTNAGRAVLRKLGINAAPLNAGTRKIPSNDAAAYLTPKKAYAIAAVTEEGQLVANATVPTNSSEIAKEAAIALALTNSQARVIVSDSKAAIGNFAKGRISPISFGILKNYPKNRQDVELVWVPAHTSNPGNEAAHDKARGSIGRAVDDNSDNLLLSSDLETQIQAVTRAQEVAASLH</sequence>
<gene>
    <name evidence="1" type="ORF">HPB47_004772</name>
</gene>
<dbReference type="EMBL" id="JABSTQ010010731">
    <property type="protein sequence ID" value="KAG0418536.1"/>
    <property type="molecule type" value="Genomic_DNA"/>
</dbReference>
<reference evidence="1 2" key="1">
    <citation type="journal article" date="2020" name="Cell">
        <title>Large-Scale Comparative Analyses of Tick Genomes Elucidate Their Genetic Diversity and Vector Capacities.</title>
        <authorList>
            <consortium name="Tick Genome and Microbiome Consortium (TIGMIC)"/>
            <person name="Jia N."/>
            <person name="Wang J."/>
            <person name="Shi W."/>
            <person name="Du L."/>
            <person name="Sun Y."/>
            <person name="Zhan W."/>
            <person name="Jiang J.F."/>
            <person name="Wang Q."/>
            <person name="Zhang B."/>
            <person name="Ji P."/>
            <person name="Bell-Sakyi L."/>
            <person name="Cui X.M."/>
            <person name="Yuan T.T."/>
            <person name="Jiang B.G."/>
            <person name="Yang W.F."/>
            <person name="Lam T.T."/>
            <person name="Chang Q.C."/>
            <person name="Ding S.J."/>
            <person name="Wang X.J."/>
            <person name="Zhu J.G."/>
            <person name="Ruan X.D."/>
            <person name="Zhao L."/>
            <person name="Wei J.T."/>
            <person name="Ye R.Z."/>
            <person name="Que T.C."/>
            <person name="Du C.H."/>
            <person name="Zhou Y.H."/>
            <person name="Cheng J.X."/>
            <person name="Dai P.F."/>
            <person name="Guo W.B."/>
            <person name="Han X.H."/>
            <person name="Huang E.J."/>
            <person name="Li L.F."/>
            <person name="Wei W."/>
            <person name="Gao Y.C."/>
            <person name="Liu J.Z."/>
            <person name="Shao H.Z."/>
            <person name="Wang X."/>
            <person name="Wang C.C."/>
            <person name="Yang T.C."/>
            <person name="Huo Q.B."/>
            <person name="Li W."/>
            <person name="Chen H.Y."/>
            <person name="Chen S.E."/>
            <person name="Zhou L.G."/>
            <person name="Ni X.B."/>
            <person name="Tian J.H."/>
            <person name="Sheng Y."/>
            <person name="Liu T."/>
            <person name="Pan Y.S."/>
            <person name="Xia L.Y."/>
            <person name="Li J."/>
            <person name="Zhao F."/>
            <person name="Cao W.C."/>
        </authorList>
    </citation>
    <scope>NUCLEOTIDE SEQUENCE [LARGE SCALE GENOMIC DNA]</scope>
    <source>
        <strain evidence="1">Iper-2018</strain>
    </source>
</reference>
<organism evidence="1 2">
    <name type="scientific">Ixodes persulcatus</name>
    <name type="common">Taiga tick</name>
    <dbReference type="NCBI Taxonomy" id="34615"/>
    <lineage>
        <taxon>Eukaryota</taxon>
        <taxon>Metazoa</taxon>
        <taxon>Ecdysozoa</taxon>
        <taxon>Arthropoda</taxon>
        <taxon>Chelicerata</taxon>
        <taxon>Arachnida</taxon>
        <taxon>Acari</taxon>
        <taxon>Parasitiformes</taxon>
        <taxon>Ixodida</taxon>
        <taxon>Ixodoidea</taxon>
        <taxon>Ixodidae</taxon>
        <taxon>Ixodinae</taxon>
        <taxon>Ixodes</taxon>
    </lineage>
</organism>